<dbReference type="STRING" id="65735.SAMN04488075_0881"/>
<keyword evidence="2" id="KW-0813">Transport</keyword>
<evidence type="ECO:0000256" key="1">
    <source>
        <dbReference type="ARBA" id="ARBA00004418"/>
    </source>
</evidence>
<feature type="domain" description="Cytochrome c" evidence="15">
    <location>
        <begin position="73"/>
        <end position="241"/>
    </location>
</feature>
<dbReference type="GO" id="GO:0046872">
    <property type="term" value="F:metal ion binding"/>
    <property type="evidence" value="ECO:0007669"/>
    <property type="project" value="UniProtKB-KW"/>
</dbReference>
<dbReference type="GO" id="GO:0004130">
    <property type="term" value="F:cytochrome-c peroxidase activity"/>
    <property type="evidence" value="ECO:0007669"/>
    <property type="project" value="TreeGrafter"/>
</dbReference>
<evidence type="ECO:0000256" key="3">
    <source>
        <dbReference type="ARBA" id="ARBA00022559"/>
    </source>
</evidence>
<comment type="PTM">
    <text evidence="11">Binds 2 heme groups per subunit.</text>
</comment>
<evidence type="ECO:0000256" key="10">
    <source>
        <dbReference type="ARBA" id="ARBA00023004"/>
    </source>
</evidence>
<feature type="binding site" description="axial binding residue" evidence="12">
    <location>
        <position position="319"/>
    </location>
    <ligand>
        <name>heme c</name>
        <dbReference type="ChEBI" id="CHEBI:61717"/>
        <label>2</label>
    </ligand>
    <ligandPart>
        <name>Fe</name>
        <dbReference type="ChEBI" id="CHEBI:18248"/>
    </ligandPart>
</feature>
<keyword evidence="17" id="KW-1185">Reference proteome</keyword>
<keyword evidence="5 12" id="KW-0479">Metal-binding</keyword>
<feature type="binding site" description="covalent" evidence="11">
    <location>
        <position position="98"/>
    </location>
    <ligand>
        <name>heme c</name>
        <dbReference type="ChEBI" id="CHEBI:61717"/>
        <label>1</label>
    </ligand>
</feature>
<feature type="binding site" description="covalent" evidence="11">
    <location>
        <position position="241"/>
    </location>
    <ligand>
        <name>heme c</name>
        <dbReference type="ChEBI" id="CHEBI:61717"/>
        <label>2</label>
    </ligand>
</feature>
<keyword evidence="8" id="KW-0249">Electron transport</keyword>
<dbReference type="GO" id="GO:0020037">
    <property type="term" value="F:heme binding"/>
    <property type="evidence" value="ECO:0007669"/>
    <property type="project" value="InterPro"/>
</dbReference>
<sequence length="377" mass="40590">MSLRPVFLLTTALAFAAPAVFAQEAADPGATPQAGVAAAPDSPDAELRAEAAEWFEPIPRAAELPSGRPMTQPRIELGKTLFFDPRMSLSGVFSCQSCHNVGLGGTDMLETSVGHGWQMGPRNSPTMLNAVFNAAQFWDGRAEDMAEQAKGPVQAGVEMNNTPDNLIETLESMPGYGELFAAAFPSEEQPITFDNFALAIEAFEATLITPNSAFDQWLMGIDGAMNEQEKRGLQAYLDAGCQSCHAGVNFGGQEYYPFGLIEAPDADVRPEGDVGRFEITQTDDDQYVFRAAPLRNVALTPPYFHSGVIWELEDAVRIMSSAQLGTELTDEQAMDITAFLGTLTGEQPQIVHPILPVRGAETPRPQPITLPANAPAE</sequence>
<dbReference type="Pfam" id="PF03150">
    <property type="entry name" value="CCP_MauG"/>
    <property type="match status" value="1"/>
</dbReference>
<evidence type="ECO:0000256" key="9">
    <source>
        <dbReference type="ARBA" id="ARBA00023002"/>
    </source>
</evidence>
<dbReference type="PANTHER" id="PTHR30600">
    <property type="entry name" value="CYTOCHROME C PEROXIDASE-RELATED"/>
    <property type="match status" value="1"/>
</dbReference>
<evidence type="ECO:0000256" key="8">
    <source>
        <dbReference type="ARBA" id="ARBA00022982"/>
    </source>
</evidence>
<reference evidence="17" key="1">
    <citation type="submission" date="2016-10" db="EMBL/GenBank/DDBJ databases">
        <authorList>
            <person name="Varghese N."/>
            <person name="Submissions S."/>
        </authorList>
    </citation>
    <scope>NUCLEOTIDE SEQUENCE [LARGE SCALE GENOMIC DNA]</scope>
    <source>
        <strain evidence="17">DSM 11593</strain>
    </source>
</reference>
<evidence type="ECO:0000256" key="14">
    <source>
        <dbReference type="SAM" id="SignalP"/>
    </source>
</evidence>
<dbReference type="RefSeq" id="WP_090845599.1">
    <property type="nucleotide sequence ID" value="NZ_FNXG01000001.1"/>
</dbReference>
<dbReference type="EMBL" id="FNXG01000001">
    <property type="protein sequence ID" value="SEH70474.1"/>
    <property type="molecule type" value="Genomic_DNA"/>
</dbReference>
<name>A0A1H6K687_9RHOB</name>
<dbReference type="AlphaFoldDB" id="A0A1H6K687"/>
<dbReference type="GO" id="GO:0042597">
    <property type="term" value="C:periplasmic space"/>
    <property type="evidence" value="ECO:0007669"/>
    <property type="project" value="UniProtKB-SubCell"/>
</dbReference>
<keyword evidence="4 11" id="KW-0349">Heme</keyword>
<dbReference type="OrthoDB" id="9805202at2"/>
<dbReference type="PANTHER" id="PTHR30600:SF7">
    <property type="entry name" value="CYTOCHROME C PEROXIDASE-RELATED"/>
    <property type="match status" value="1"/>
</dbReference>
<keyword evidence="3 16" id="KW-0575">Peroxidase</keyword>
<comment type="subcellular location">
    <subcellularLocation>
        <location evidence="1">Periplasm</location>
    </subcellularLocation>
</comment>
<evidence type="ECO:0000259" key="15">
    <source>
        <dbReference type="PROSITE" id="PS51007"/>
    </source>
</evidence>
<dbReference type="InterPro" id="IPR004852">
    <property type="entry name" value="Di-haem_cyt_c_peroxidsae"/>
</dbReference>
<dbReference type="SUPFAM" id="SSF46626">
    <property type="entry name" value="Cytochrome c"/>
    <property type="match status" value="2"/>
</dbReference>
<keyword evidence="6 14" id="KW-0732">Signal</keyword>
<dbReference type="InterPro" id="IPR036909">
    <property type="entry name" value="Cyt_c-like_dom_sf"/>
</dbReference>
<evidence type="ECO:0000256" key="7">
    <source>
        <dbReference type="ARBA" id="ARBA00022764"/>
    </source>
</evidence>
<evidence type="ECO:0000256" key="6">
    <source>
        <dbReference type="ARBA" id="ARBA00022729"/>
    </source>
</evidence>
<feature type="binding site" description="covalent" evidence="11">
    <location>
        <position position="95"/>
    </location>
    <ligand>
        <name>heme c</name>
        <dbReference type="ChEBI" id="CHEBI:61717"/>
        <label>1</label>
    </ligand>
</feature>
<dbReference type="Proteomes" id="UP000199125">
    <property type="component" value="Unassembled WGS sequence"/>
</dbReference>
<proteinExistence type="predicted"/>
<evidence type="ECO:0000313" key="16">
    <source>
        <dbReference type="EMBL" id="SEH70474.1"/>
    </source>
</evidence>
<protein>
    <submittedName>
        <fullName evidence="16">Cytochrome c peroxidase</fullName>
    </submittedName>
</protein>
<feature type="binding site" description="axial binding residue" evidence="12">
    <location>
        <position position="245"/>
    </location>
    <ligand>
        <name>heme c</name>
        <dbReference type="ChEBI" id="CHEBI:61717"/>
        <label>2</label>
    </ligand>
    <ligandPart>
        <name>Fe</name>
        <dbReference type="ChEBI" id="CHEBI:18248"/>
    </ligandPart>
</feature>
<organism evidence="16 17">
    <name type="scientific">Paracoccus alkenifer</name>
    <dbReference type="NCBI Taxonomy" id="65735"/>
    <lineage>
        <taxon>Bacteria</taxon>
        <taxon>Pseudomonadati</taxon>
        <taxon>Pseudomonadota</taxon>
        <taxon>Alphaproteobacteria</taxon>
        <taxon>Rhodobacterales</taxon>
        <taxon>Paracoccaceae</taxon>
        <taxon>Paracoccus</taxon>
    </lineage>
</organism>
<evidence type="ECO:0000256" key="2">
    <source>
        <dbReference type="ARBA" id="ARBA00022448"/>
    </source>
</evidence>
<gene>
    <name evidence="16" type="ORF">SAMN04488075_0881</name>
</gene>
<feature type="region of interest" description="Disordered" evidence="13">
    <location>
        <begin position="358"/>
        <end position="377"/>
    </location>
</feature>
<dbReference type="FunFam" id="1.10.760.10:FF:000004">
    <property type="entry name" value="Cytochrome c peroxidase"/>
    <property type="match status" value="1"/>
</dbReference>
<dbReference type="Gene3D" id="1.10.760.10">
    <property type="entry name" value="Cytochrome c-like domain"/>
    <property type="match status" value="2"/>
</dbReference>
<keyword evidence="9" id="KW-0560">Oxidoreductase</keyword>
<keyword evidence="10 12" id="KW-0408">Iron</keyword>
<dbReference type="GO" id="GO:0009055">
    <property type="term" value="F:electron transfer activity"/>
    <property type="evidence" value="ECO:0007669"/>
    <property type="project" value="InterPro"/>
</dbReference>
<dbReference type="InterPro" id="IPR051395">
    <property type="entry name" value="Cytochrome_c_Peroxidase/MauG"/>
</dbReference>
<keyword evidence="7" id="KW-0574">Periplasm</keyword>
<evidence type="ECO:0000256" key="12">
    <source>
        <dbReference type="PIRSR" id="PIRSR000294-2"/>
    </source>
</evidence>
<feature type="binding site" description="axial binding residue" evidence="12">
    <location>
        <position position="115"/>
    </location>
    <ligand>
        <name>heme c</name>
        <dbReference type="ChEBI" id="CHEBI:61717"/>
        <label>1</label>
    </ligand>
    <ligandPart>
        <name>Fe</name>
        <dbReference type="ChEBI" id="CHEBI:18248"/>
    </ligandPart>
</feature>
<feature type="signal peptide" evidence="14">
    <location>
        <begin position="1"/>
        <end position="22"/>
    </location>
</feature>
<feature type="chain" id="PRO_5011651086" evidence="14">
    <location>
        <begin position="23"/>
        <end position="377"/>
    </location>
</feature>
<dbReference type="InterPro" id="IPR009056">
    <property type="entry name" value="Cyt_c-like_dom"/>
</dbReference>
<feature type="binding site" description="covalent" evidence="11">
    <location>
        <position position="244"/>
    </location>
    <ligand>
        <name>heme c</name>
        <dbReference type="ChEBI" id="CHEBI:61717"/>
        <label>2</label>
    </ligand>
</feature>
<evidence type="ECO:0000256" key="5">
    <source>
        <dbReference type="ARBA" id="ARBA00022723"/>
    </source>
</evidence>
<evidence type="ECO:0000256" key="11">
    <source>
        <dbReference type="PIRSR" id="PIRSR000294-1"/>
    </source>
</evidence>
<accession>A0A1H6K687</accession>
<dbReference type="PIRSF" id="PIRSF000294">
    <property type="entry name" value="Cytochrome-c_peroxidase"/>
    <property type="match status" value="1"/>
</dbReference>
<evidence type="ECO:0000313" key="17">
    <source>
        <dbReference type="Proteomes" id="UP000199125"/>
    </source>
</evidence>
<dbReference type="InterPro" id="IPR026259">
    <property type="entry name" value="MauG/Cytc_peroxidase"/>
</dbReference>
<evidence type="ECO:0000256" key="4">
    <source>
        <dbReference type="ARBA" id="ARBA00022617"/>
    </source>
</evidence>
<comment type="cofactor">
    <cofactor evidence="11">
        <name>heme</name>
        <dbReference type="ChEBI" id="CHEBI:30413"/>
    </cofactor>
    <text evidence="11">Binds 2 heme groups.</text>
</comment>
<feature type="binding site" description="axial binding residue" evidence="12">
    <location>
        <position position="99"/>
    </location>
    <ligand>
        <name>heme c</name>
        <dbReference type="ChEBI" id="CHEBI:61717"/>
        <label>1</label>
    </ligand>
    <ligandPart>
        <name>Fe</name>
        <dbReference type="ChEBI" id="CHEBI:18248"/>
    </ligandPart>
</feature>
<dbReference type="PROSITE" id="PS51007">
    <property type="entry name" value="CYTC"/>
    <property type="match status" value="1"/>
</dbReference>
<evidence type="ECO:0000256" key="13">
    <source>
        <dbReference type="SAM" id="MobiDB-lite"/>
    </source>
</evidence>